<keyword evidence="3" id="KW-0560">Oxidoreductase</keyword>
<dbReference type="RefSeq" id="WP_203989289.1">
    <property type="nucleotide sequence ID" value="NZ_BOOU01000058.1"/>
</dbReference>
<dbReference type="InterPro" id="IPR002938">
    <property type="entry name" value="FAD-bd"/>
</dbReference>
<keyword evidence="4" id="KW-0503">Monooxygenase</keyword>
<evidence type="ECO:0000256" key="2">
    <source>
        <dbReference type="ARBA" id="ARBA00022827"/>
    </source>
</evidence>
<dbReference type="AlphaFoldDB" id="A0A919R453"/>
<dbReference type="PANTHER" id="PTHR47178:SF6">
    <property type="entry name" value="FAD-BINDING DOMAIN-CONTAINING PROTEIN"/>
    <property type="match status" value="1"/>
</dbReference>
<evidence type="ECO:0000256" key="3">
    <source>
        <dbReference type="ARBA" id="ARBA00023002"/>
    </source>
</evidence>
<evidence type="ECO:0000313" key="7">
    <source>
        <dbReference type="Proteomes" id="UP000655287"/>
    </source>
</evidence>
<organism evidence="6 7">
    <name type="scientific">Sphaerisporangium rufum</name>
    <dbReference type="NCBI Taxonomy" id="1381558"/>
    <lineage>
        <taxon>Bacteria</taxon>
        <taxon>Bacillati</taxon>
        <taxon>Actinomycetota</taxon>
        <taxon>Actinomycetes</taxon>
        <taxon>Streptosporangiales</taxon>
        <taxon>Streptosporangiaceae</taxon>
        <taxon>Sphaerisporangium</taxon>
    </lineage>
</organism>
<dbReference type="GO" id="GO:0071949">
    <property type="term" value="F:FAD binding"/>
    <property type="evidence" value="ECO:0007669"/>
    <property type="project" value="InterPro"/>
</dbReference>
<evidence type="ECO:0000256" key="4">
    <source>
        <dbReference type="ARBA" id="ARBA00023033"/>
    </source>
</evidence>
<dbReference type="Pfam" id="PF01494">
    <property type="entry name" value="FAD_binding_3"/>
    <property type="match status" value="2"/>
</dbReference>
<protein>
    <submittedName>
        <fullName evidence="6">Oxidoreductase</fullName>
    </submittedName>
</protein>
<keyword evidence="1" id="KW-0285">Flavoprotein</keyword>
<keyword evidence="7" id="KW-1185">Reference proteome</keyword>
<sequence>MGDSPVVLVAGGGIGGLALAQALTRAGVDVRVFERGDAPDAWVSGYRIHVNQMGARSLRQCLPGPLWEAFTATAGRPGPGFRFRTETLDHLLFVEEEVMCGRATEPPDMQYAASRAVLRRLLLAGMSDVVRFGRTFERYETRPDGRVTAHFADGTSETGDVLVGADGVNSRVRAQYLPAAARVRTEATAIGGRVPLTPETQDLLPAGFGDGLNLVLPGSGCALFTASFTGRRHAAANLGLDVDLTPYGLDLGSLADEMADYVLFAYIAHRGSYPPDAAGLDGPELLDLVGRRTEGWHPELRRMLAAADPGTVRLMPFVTSTPVRRWRPGPVTVLGDAVHSMTPALGLGANVALRDAALLSSRLAAVHRGEADLVTAIGEYEERMRRYGFQAVRKAALLTDFMISGDRRLRRVAKGWFRLCDAAGPLRRLSFGGMWTDGTPQEPERLAFATS</sequence>
<dbReference type="PRINTS" id="PR00420">
    <property type="entry name" value="RNGMNOXGNASE"/>
</dbReference>
<dbReference type="PANTHER" id="PTHR47178">
    <property type="entry name" value="MONOOXYGENASE, FAD-BINDING"/>
    <property type="match status" value="1"/>
</dbReference>
<dbReference type="InterPro" id="IPR036188">
    <property type="entry name" value="FAD/NAD-bd_sf"/>
</dbReference>
<evidence type="ECO:0000259" key="5">
    <source>
        <dbReference type="Pfam" id="PF01494"/>
    </source>
</evidence>
<comment type="caution">
    <text evidence="6">The sequence shown here is derived from an EMBL/GenBank/DDBJ whole genome shotgun (WGS) entry which is preliminary data.</text>
</comment>
<accession>A0A919R453</accession>
<reference evidence="6" key="1">
    <citation type="submission" date="2021-01" db="EMBL/GenBank/DDBJ databases">
        <title>Whole genome shotgun sequence of Sphaerisporangium rufum NBRC 109079.</title>
        <authorList>
            <person name="Komaki H."/>
            <person name="Tamura T."/>
        </authorList>
    </citation>
    <scope>NUCLEOTIDE SEQUENCE</scope>
    <source>
        <strain evidence="6">NBRC 109079</strain>
    </source>
</reference>
<evidence type="ECO:0000313" key="6">
    <source>
        <dbReference type="EMBL" id="GII79352.1"/>
    </source>
</evidence>
<gene>
    <name evidence="6" type="ORF">Sru01_43340</name>
</gene>
<feature type="domain" description="FAD-binding" evidence="5">
    <location>
        <begin position="322"/>
        <end position="394"/>
    </location>
</feature>
<feature type="domain" description="FAD-binding" evidence="5">
    <location>
        <begin position="7"/>
        <end position="177"/>
    </location>
</feature>
<dbReference type="GO" id="GO:0004497">
    <property type="term" value="F:monooxygenase activity"/>
    <property type="evidence" value="ECO:0007669"/>
    <property type="project" value="UniProtKB-KW"/>
</dbReference>
<dbReference type="SUPFAM" id="SSF51905">
    <property type="entry name" value="FAD/NAD(P)-binding domain"/>
    <property type="match status" value="1"/>
</dbReference>
<evidence type="ECO:0000256" key="1">
    <source>
        <dbReference type="ARBA" id="ARBA00022630"/>
    </source>
</evidence>
<name>A0A919R453_9ACTN</name>
<dbReference type="Proteomes" id="UP000655287">
    <property type="component" value="Unassembled WGS sequence"/>
</dbReference>
<dbReference type="Gene3D" id="3.50.50.60">
    <property type="entry name" value="FAD/NAD(P)-binding domain"/>
    <property type="match status" value="1"/>
</dbReference>
<dbReference type="EMBL" id="BOOU01000058">
    <property type="protein sequence ID" value="GII79352.1"/>
    <property type="molecule type" value="Genomic_DNA"/>
</dbReference>
<proteinExistence type="predicted"/>
<keyword evidence="2" id="KW-0274">FAD</keyword>